<sequence length="270" mass="31168">MKNIPKRRYAMQTLFERSFYLADLLLGASQTPTYIHMIEADHTGYGVESQLSKWAGGIGDDNSPAMYAAWKAYTLLAKGSRQGISRTPIPNFDDGCEWKGGLREDHYIVAASAWENDNVDLMLAALLMWSISYEVRFHHVGFKHQSEQDCQEEIGKTLDRYDSVAISKSAPDHQRWYIPVQTRQSPNGIFWVEHQLWPNDWVPGIHWDFATSDPEDMIRFISEITGIQGEYWRRVKDAPCCMISIHDQYTGKDIAIHARPKWTHIDSWED</sequence>
<dbReference type="AlphaFoldDB" id="A0A2N2F3E9"/>
<protein>
    <submittedName>
        <fullName evidence="1">Uncharacterized protein</fullName>
    </submittedName>
</protein>
<comment type="caution">
    <text evidence="1">The sequence shown here is derived from an EMBL/GenBank/DDBJ whole genome shotgun (WGS) entry which is preliminary data.</text>
</comment>
<accession>A0A2N2F3E9</accession>
<evidence type="ECO:0000313" key="2">
    <source>
        <dbReference type="Proteomes" id="UP000233417"/>
    </source>
</evidence>
<gene>
    <name evidence="1" type="ORF">CVU76_01395</name>
</gene>
<organism evidence="1 2">
    <name type="scientific">Candidatus Dojkabacteria bacterium HGW-Dojkabacteria-1</name>
    <dbReference type="NCBI Taxonomy" id="2013761"/>
    <lineage>
        <taxon>Bacteria</taxon>
        <taxon>Candidatus Dojkabacteria</taxon>
    </lineage>
</organism>
<dbReference type="EMBL" id="PHAO01000001">
    <property type="protein sequence ID" value="PKN02676.1"/>
    <property type="molecule type" value="Genomic_DNA"/>
</dbReference>
<reference evidence="1 2" key="1">
    <citation type="journal article" date="2017" name="ISME J.">
        <title>Potential for microbial H2 and metal transformations associated with novel bacteria and archaea in deep terrestrial subsurface sediments.</title>
        <authorList>
            <person name="Hernsdorf A.W."/>
            <person name="Amano Y."/>
            <person name="Miyakawa K."/>
            <person name="Ise K."/>
            <person name="Suzuki Y."/>
            <person name="Anantharaman K."/>
            <person name="Probst A."/>
            <person name="Burstein D."/>
            <person name="Thomas B.C."/>
            <person name="Banfield J.F."/>
        </authorList>
    </citation>
    <scope>NUCLEOTIDE SEQUENCE [LARGE SCALE GENOMIC DNA]</scope>
    <source>
        <strain evidence="1">HGW-Dojkabacteria-1</strain>
    </source>
</reference>
<proteinExistence type="predicted"/>
<name>A0A2N2F3E9_9BACT</name>
<evidence type="ECO:0000313" key="1">
    <source>
        <dbReference type="EMBL" id="PKN02676.1"/>
    </source>
</evidence>
<dbReference type="Proteomes" id="UP000233417">
    <property type="component" value="Unassembled WGS sequence"/>
</dbReference>